<dbReference type="Proteomes" id="UP001302676">
    <property type="component" value="Unassembled WGS sequence"/>
</dbReference>
<accession>A0AAN6V832</accession>
<evidence type="ECO:0000313" key="2">
    <source>
        <dbReference type="EMBL" id="KAK4146126.1"/>
    </source>
</evidence>
<feature type="region of interest" description="Disordered" evidence="1">
    <location>
        <begin position="437"/>
        <end position="458"/>
    </location>
</feature>
<dbReference type="RefSeq" id="XP_062639497.1">
    <property type="nucleotide sequence ID" value="XM_062783051.1"/>
</dbReference>
<reference evidence="2" key="2">
    <citation type="submission" date="2023-05" db="EMBL/GenBank/DDBJ databases">
        <authorList>
            <consortium name="Lawrence Berkeley National Laboratory"/>
            <person name="Steindorff A."/>
            <person name="Hensen N."/>
            <person name="Bonometti L."/>
            <person name="Westerberg I."/>
            <person name="Brannstrom I.O."/>
            <person name="Guillou S."/>
            <person name="Cros-Aarteil S."/>
            <person name="Calhoun S."/>
            <person name="Haridas S."/>
            <person name="Kuo A."/>
            <person name="Mondo S."/>
            <person name="Pangilinan J."/>
            <person name="Riley R."/>
            <person name="Labutti K."/>
            <person name="Andreopoulos B."/>
            <person name="Lipzen A."/>
            <person name="Chen C."/>
            <person name="Yanf M."/>
            <person name="Daum C."/>
            <person name="Ng V."/>
            <person name="Clum A."/>
            <person name="Ohm R."/>
            <person name="Martin F."/>
            <person name="Silar P."/>
            <person name="Natvig D."/>
            <person name="Lalanne C."/>
            <person name="Gautier V."/>
            <person name="Ament-Velasquez S.L."/>
            <person name="Kruys A."/>
            <person name="Hutchinson M.I."/>
            <person name="Powell A.J."/>
            <person name="Barry K."/>
            <person name="Miller A.N."/>
            <person name="Grigoriev I.V."/>
            <person name="Debuchy R."/>
            <person name="Gladieux P."/>
            <person name="Thoren M.H."/>
            <person name="Johannesson H."/>
        </authorList>
    </citation>
    <scope>NUCLEOTIDE SEQUENCE</scope>
    <source>
        <strain evidence="2">CBS 141.50</strain>
    </source>
</reference>
<name>A0AAN6V832_9PEZI</name>
<organism evidence="2 3">
    <name type="scientific">Dichotomopilus funicola</name>
    <dbReference type="NCBI Taxonomy" id="1934379"/>
    <lineage>
        <taxon>Eukaryota</taxon>
        <taxon>Fungi</taxon>
        <taxon>Dikarya</taxon>
        <taxon>Ascomycota</taxon>
        <taxon>Pezizomycotina</taxon>
        <taxon>Sordariomycetes</taxon>
        <taxon>Sordariomycetidae</taxon>
        <taxon>Sordariales</taxon>
        <taxon>Chaetomiaceae</taxon>
        <taxon>Dichotomopilus</taxon>
    </lineage>
</organism>
<proteinExistence type="predicted"/>
<dbReference type="EMBL" id="MU853563">
    <property type="protein sequence ID" value="KAK4146126.1"/>
    <property type="molecule type" value="Genomic_DNA"/>
</dbReference>
<dbReference type="GeneID" id="87819664"/>
<protein>
    <submittedName>
        <fullName evidence="2">Uncharacterized protein</fullName>
    </submittedName>
</protein>
<keyword evidence="3" id="KW-1185">Reference proteome</keyword>
<dbReference type="AlphaFoldDB" id="A0AAN6V832"/>
<evidence type="ECO:0000313" key="3">
    <source>
        <dbReference type="Proteomes" id="UP001302676"/>
    </source>
</evidence>
<evidence type="ECO:0000256" key="1">
    <source>
        <dbReference type="SAM" id="MobiDB-lite"/>
    </source>
</evidence>
<comment type="caution">
    <text evidence="2">The sequence shown here is derived from an EMBL/GenBank/DDBJ whole genome shotgun (WGS) entry which is preliminary data.</text>
</comment>
<sequence length="458" mass="51566">MSSLGLEKPNTTTATPTFLTLPNEILIKISRNLCIHCRLLRIGEVPHEEAVTAVVQDQTALASLSASSRQLRAVAQPILFHFFHSLDRSYVDTRYRLCRFVCALSCRHDLTVSVRSLVLWTPDHMTPEPSPRAEELASAALQEEEHIRQNTRAELGSWWESHRASTVDQLQELAIALAPGVTYVLLYRKFAYRLPDPGTWSAWTYPLEGLRHLVLVGWRTGWPSESHGNSYHIQEVQAFLRCARNFESLVAADCGGDRLDISSDWVVGRGRLKAMPWDVELPRLKKLSISSDNIGPEEVEAIIHNTTVFEDLELFHGGLDFGRPVLDLEMHLGTVKGTLKRLCYSAFPLTANLELEDIYPWIIGRQDENSDDSFDPDWHQLEGFQAGFSLKDFSVLETLELEQLLLYGPVDEELEDAESDRTYEAVTTDEFLPKFPPSLGVTSNQTRVSGPPSRAGVL</sequence>
<reference evidence="2" key="1">
    <citation type="journal article" date="2023" name="Mol. Phylogenet. Evol.">
        <title>Genome-scale phylogeny and comparative genomics of the fungal order Sordariales.</title>
        <authorList>
            <person name="Hensen N."/>
            <person name="Bonometti L."/>
            <person name="Westerberg I."/>
            <person name="Brannstrom I.O."/>
            <person name="Guillou S."/>
            <person name="Cros-Aarteil S."/>
            <person name="Calhoun S."/>
            <person name="Haridas S."/>
            <person name="Kuo A."/>
            <person name="Mondo S."/>
            <person name="Pangilinan J."/>
            <person name="Riley R."/>
            <person name="LaButti K."/>
            <person name="Andreopoulos B."/>
            <person name="Lipzen A."/>
            <person name="Chen C."/>
            <person name="Yan M."/>
            <person name="Daum C."/>
            <person name="Ng V."/>
            <person name="Clum A."/>
            <person name="Steindorff A."/>
            <person name="Ohm R.A."/>
            <person name="Martin F."/>
            <person name="Silar P."/>
            <person name="Natvig D.O."/>
            <person name="Lalanne C."/>
            <person name="Gautier V."/>
            <person name="Ament-Velasquez S.L."/>
            <person name="Kruys A."/>
            <person name="Hutchinson M.I."/>
            <person name="Powell A.J."/>
            <person name="Barry K."/>
            <person name="Miller A.N."/>
            <person name="Grigoriev I.V."/>
            <person name="Debuchy R."/>
            <person name="Gladieux P."/>
            <person name="Hiltunen Thoren M."/>
            <person name="Johannesson H."/>
        </authorList>
    </citation>
    <scope>NUCLEOTIDE SEQUENCE</scope>
    <source>
        <strain evidence="2">CBS 141.50</strain>
    </source>
</reference>
<gene>
    <name evidence="2" type="ORF">C8A04DRAFT_35124</name>
</gene>